<accession>A0ABZ2YYH3</accession>
<keyword evidence="2" id="KW-1185">Reference proteome</keyword>
<dbReference type="RefSeq" id="WP_341839299.1">
    <property type="nucleotide sequence ID" value="NZ_CP149792.1"/>
</dbReference>
<evidence type="ECO:0000313" key="2">
    <source>
        <dbReference type="Proteomes" id="UP001449657"/>
    </source>
</evidence>
<evidence type="ECO:0000313" key="1">
    <source>
        <dbReference type="EMBL" id="WZN44519.1"/>
    </source>
</evidence>
<name>A0ABZ2YYH3_9BACT</name>
<reference evidence="1 2" key="1">
    <citation type="submission" date="2024-03" db="EMBL/GenBank/DDBJ databases">
        <title>Chitinophaga caseinilytica sp. nov., a casein hydrolysing bacterium isolated from forest soil.</title>
        <authorList>
            <person name="Lee D.S."/>
            <person name="Han D.M."/>
            <person name="Baek J.H."/>
            <person name="Choi D.G."/>
            <person name="Jeon J.H."/>
            <person name="Jeon C.O."/>
        </authorList>
    </citation>
    <scope>NUCLEOTIDE SEQUENCE [LARGE SCALE GENOMIC DNA]</scope>
    <source>
        <strain evidence="1 2">KACC 19118</strain>
    </source>
</reference>
<organism evidence="1 2">
    <name type="scientific">Chitinophaga caseinilytica</name>
    <dbReference type="NCBI Taxonomy" id="2267521"/>
    <lineage>
        <taxon>Bacteria</taxon>
        <taxon>Pseudomonadati</taxon>
        <taxon>Bacteroidota</taxon>
        <taxon>Chitinophagia</taxon>
        <taxon>Chitinophagales</taxon>
        <taxon>Chitinophagaceae</taxon>
        <taxon>Chitinophaga</taxon>
    </lineage>
</organism>
<dbReference type="Proteomes" id="UP001449657">
    <property type="component" value="Chromosome"/>
</dbReference>
<gene>
    <name evidence="1" type="ORF">WJU22_16615</name>
</gene>
<proteinExistence type="predicted"/>
<protein>
    <submittedName>
        <fullName evidence="1">Uncharacterized protein</fullName>
    </submittedName>
</protein>
<sequence>MKIDISKEEINALYARAKVLYHRCINGNDNESLQVEIGIPLNSIRVVGTEAKIAFAFDDPDRYTLEACLYLFNSESDLLGKYMYVEDDKGNAVSDDLIFY</sequence>
<dbReference type="EMBL" id="CP150096">
    <property type="protein sequence ID" value="WZN44519.1"/>
    <property type="molecule type" value="Genomic_DNA"/>
</dbReference>